<evidence type="ECO:0000313" key="2">
    <source>
        <dbReference type="EMBL" id="JAI08492.1"/>
    </source>
</evidence>
<feature type="transmembrane region" description="Helical" evidence="1">
    <location>
        <begin position="50"/>
        <end position="67"/>
    </location>
</feature>
<name>A0A0E9Y1B6_ANGAN</name>
<dbReference type="AlphaFoldDB" id="A0A0E9Y1B6"/>
<sequence>MTTVSKLIWKARICSHFAFHAHKHAFLQECILPIDSCFCTTVQVSGSHTWPWGTLYMLIFVTANLLLN</sequence>
<reference evidence="2" key="2">
    <citation type="journal article" date="2015" name="Fish Shellfish Immunol.">
        <title>Early steps in the European eel (Anguilla anguilla)-Vibrio vulnificus interaction in the gills: Role of the RtxA13 toxin.</title>
        <authorList>
            <person name="Callol A."/>
            <person name="Pajuelo D."/>
            <person name="Ebbesson L."/>
            <person name="Teles M."/>
            <person name="MacKenzie S."/>
            <person name="Amaro C."/>
        </authorList>
    </citation>
    <scope>NUCLEOTIDE SEQUENCE</scope>
</reference>
<evidence type="ECO:0000256" key="1">
    <source>
        <dbReference type="SAM" id="Phobius"/>
    </source>
</evidence>
<keyword evidence="1" id="KW-0472">Membrane</keyword>
<keyword evidence="1" id="KW-0812">Transmembrane</keyword>
<organism evidence="2">
    <name type="scientific">Anguilla anguilla</name>
    <name type="common">European freshwater eel</name>
    <name type="synonym">Muraena anguilla</name>
    <dbReference type="NCBI Taxonomy" id="7936"/>
    <lineage>
        <taxon>Eukaryota</taxon>
        <taxon>Metazoa</taxon>
        <taxon>Chordata</taxon>
        <taxon>Craniata</taxon>
        <taxon>Vertebrata</taxon>
        <taxon>Euteleostomi</taxon>
        <taxon>Actinopterygii</taxon>
        <taxon>Neopterygii</taxon>
        <taxon>Teleostei</taxon>
        <taxon>Anguilliformes</taxon>
        <taxon>Anguillidae</taxon>
        <taxon>Anguilla</taxon>
    </lineage>
</organism>
<dbReference type="EMBL" id="GBXM01000086">
    <property type="protein sequence ID" value="JAI08492.1"/>
    <property type="molecule type" value="Transcribed_RNA"/>
</dbReference>
<protein>
    <submittedName>
        <fullName evidence="2">Uncharacterized protein</fullName>
    </submittedName>
</protein>
<proteinExistence type="predicted"/>
<accession>A0A0E9Y1B6</accession>
<reference evidence="2" key="1">
    <citation type="submission" date="2014-11" db="EMBL/GenBank/DDBJ databases">
        <authorList>
            <person name="Amaro Gonzalez C."/>
        </authorList>
    </citation>
    <scope>NUCLEOTIDE SEQUENCE</scope>
</reference>
<keyword evidence="1" id="KW-1133">Transmembrane helix</keyword>